<accession>A0A9P4NFU8</accession>
<keyword evidence="2" id="KW-1185">Reference proteome</keyword>
<sequence>MRPVFNRFPNWKSGGIQLLSRVNFSPSHHSFYSFGYFKFPPPSLHQKQNCSSIALIMKLNQLRFLRHWYLPQQSYIAALDLLAQYGVIGLINQMKRTTSLFSKQDSAKNRPTTASTQNAMITVAPILSQPSPRERVSMAMNTPNCRNCPSVIATRWQEGRT</sequence>
<protein>
    <submittedName>
        <fullName evidence="1">Uncharacterized protein</fullName>
    </submittedName>
</protein>
<gene>
    <name evidence="1" type="ORF">EJ08DRAFT_45176</name>
</gene>
<evidence type="ECO:0000313" key="1">
    <source>
        <dbReference type="EMBL" id="KAF2418982.1"/>
    </source>
</evidence>
<organism evidence="1 2">
    <name type="scientific">Tothia fuscella</name>
    <dbReference type="NCBI Taxonomy" id="1048955"/>
    <lineage>
        <taxon>Eukaryota</taxon>
        <taxon>Fungi</taxon>
        <taxon>Dikarya</taxon>
        <taxon>Ascomycota</taxon>
        <taxon>Pezizomycotina</taxon>
        <taxon>Dothideomycetes</taxon>
        <taxon>Pleosporomycetidae</taxon>
        <taxon>Venturiales</taxon>
        <taxon>Cylindrosympodiaceae</taxon>
        <taxon>Tothia</taxon>
    </lineage>
</organism>
<evidence type="ECO:0000313" key="2">
    <source>
        <dbReference type="Proteomes" id="UP000800235"/>
    </source>
</evidence>
<reference evidence="1" key="1">
    <citation type="journal article" date="2020" name="Stud. Mycol.">
        <title>101 Dothideomycetes genomes: a test case for predicting lifestyles and emergence of pathogens.</title>
        <authorList>
            <person name="Haridas S."/>
            <person name="Albert R."/>
            <person name="Binder M."/>
            <person name="Bloem J."/>
            <person name="Labutti K."/>
            <person name="Salamov A."/>
            <person name="Andreopoulos B."/>
            <person name="Baker S."/>
            <person name="Barry K."/>
            <person name="Bills G."/>
            <person name="Bluhm B."/>
            <person name="Cannon C."/>
            <person name="Castanera R."/>
            <person name="Culley D."/>
            <person name="Daum C."/>
            <person name="Ezra D."/>
            <person name="Gonzalez J."/>
            <person name="Henrissat B."/>
            <person name="Kuo A."/>
            <person name="Liang C."/>
            <person name="Lipzen A."/>
            <person name="Lutzoni F."/>
            <person name="Magnuson J."/>
            <person name="Mondo S."/>
            <person name="Nolan M."/>
            <person name="Ohm R."/>
            <person name="Pangilinan J."/>
            <person name="Park H.-J."/>
            <person name="Ramirez L."/>
            <person name="Alfaro M."/>
            <person name="Sun H."/>
            <person name="Tritt A."/>
            <person name="Yoshinaga Y."/>
            <person name="Zwiers L.-H."/>
            <person name="Turgeon B."/>
            <person name="Goodwin S."/>
            <person name="Spatafora J."/>
            <person name="Crous P."/>
            <person name="Grigoriev I."/>
        </authorList>
    </citation>
    <scope>NUCLEOTIDE SEQUENCE</scope>
    <source>
        <strain evidence="1">CBS 130266</strain>
    </source>
</reference>
<dbReference type="AlphaFoldDB" id="A0A9P4NFU8"/>
<dbReference type="EMBL" id="MU007121">
    <property type="protein sequence ID" value="KAF2418982.1"/>
    <property type="molecule type" value="Genomic_DNA"/>
</dbReference>
<comment type="caution">
    <text evidence="1">The sequence shown here is derived from an EMBL/GenBank/DDBJ whole genome shotgun (WGS) entry which is preliminary data.</text>
</comment>
<dbReference type="Proteomes" id="UP000800235">
    <property type="component" value="Unassembled WGS sequence"/>
</dbReference>
<proteinExistence type="predicted"/>
<name>A0A9P4NFU8_9PEZI</name>